<dbReference type="GO" id="GO:0051301">
    <property type="term" value="P:cell division"/>
    <property type="evidence" value="ECO:0007669"/>
    <property type="project" value="UniProtKB-KW"/>
</dbReference>
<feature type="coiled-coil region" evidence="13">
    <location>
        <begin position="699"/>
        <end position="726"/>
    </location>
</feature>
<feature type="domain" description="SMC hinge" evidence="14">
    <location>
        <begin position="570"/>
        <end position="665"/>
    </location>
</feature>
<name>A0A3L6RGK7_PANMI</name>
<evidence type="ECO:0000256" key="9">
    <source>
        <dbReference type="ARBA" id="ARBA00023242"/>
    </source>
</evidence>
<comment type="caution">
    <text evidence="15">The sequence shown here is derived from an EMBL/GenBank/DDBJ whole genome shotgun (WGS) entry which is preliminary data.</text>
</comment>
<evidence type="ECO:0000256" key="11">
    <source>
        <dbReference type="ARBA" id="ARBA00023306"/>
    </source>
</evidence>
<dbReference type="InterPro" id="IPR027120">
    <property type="entry name" value="Smc2_ABC"/>
</dbReference>
<dbReference type="Gene3D" id="1.10.287.1490">
    <property type="match status" value="1"/>
</dbReference>
<organism evidence="15 16">
    <name type="scientific">Panicum miliaceum</name>
    <name type="common">Proso millet</name>
    <name type="synonym">Broomcorn millet</name>
    <dbReference type="NCBI Taxonomy" id="4540"/>
    <lineage>
        <taxon>Eukaryota</taxon>
        <taxon>Viridiplantae</taxon>
        <taxon>Streptophyta</taxon>
        <taxon>Embryophyta</taxon>
        <taxon>Tracheophyta</taxon>
        <taxon>Spermatophyta</taxon>
        <taxon>Magnoliopsida</taxon>
        <taxon>Liliopsida</taxon>
        <taxon>Poales</taxon>
        <taxon>Poaceae</taxon>
        <taxon>PACMAD clade</taxon>
        <taxon>Panicoideae</taxon>
        <taxon>Panicodae</taxon>
        <taxon>Paniceae</taxon>
        <taxon>Panicinae</taxon>
        <taxon>Panicum</taxon>
        <taxon>Panicum sect. Panicum</taxon>
    </lineage>
</organism>
<evidence type="ECO:0000256" key="12">
    <source>
        <dbReference type="PIRNR" id="PIRNR005719"/>
    </source>
</evidence>
<evidence type="ECO:0000256" key="13">
    <source>
        <dbReference type="SAM" id="Coils"/>
    </source>
</evidence>
<dbReference type="GO" id="GO:0030261">
    <property type="term" value="P:chromosome condensation"/>
    <property type="evidence" value="ECO:0007669"/>
    <property type="project" value="UniProtKB-KW"/>
</dbReference>
<dbReference type="GO" id="GO:0005694">
    <property type="term" value="C:chromosome"/>
    <property type="evidence" value="ECO:0007669"/>
    <property type="project" value="InterPro"/>
</dbReference>
<keyword evidence="10" id="KW-0469">Meiosis</keyword>
<dbReference type="OrthoDB" id="10255539at2759"/>
<evidence type="ECO:0000256" key="5">
    <source>
        <dbReference type="ARBA" id="ARBA00022776"/>
    </source>
</evidence>
<evidence type="ECO:0000256" key="3">
    <source>
        <dbReference type="ARBA" id="ARBA00022618"/>
    </source>
</evidence>
<evidence type="ECO:0000256" key="1">
    <source>
        <dbReference type="ARBA" id="ARBA00004123"/>
    </source>
</evidence>
<keyword evidence="3" id="KW-0132">Cell division</keyword>
<protein>
    <recommendedName>
        <fullName evidence="12">Structural maintenance of chromosomes protein</fullName>
    </recommendedName>
</protein>
<dbReference type="InterPro" id="IPR010935">
    <property type="entry name" value="SMC_hinge"/>
</dbReference>
<dbReference type="Gene3D" id="3.40.50.300">
    <property type="entry name" value="P-loop containing nucleotide triphosphate hydrolases"/>
    <property type="match status" value="2"/>
</dbReference>
<keyword evidence="7 13" id="KW-0175">Coiled coil</keyword>
<dbReference type="SUPFAM" id="SSF75553">
    <property type="entry name" value="Smc hinge domain"/>
    <property type="match status" value="1"/>
</dbReference>
<feature type="coiled-coil region" evidence="13">
    <location>
        <begin position="763"/>
        <end position="790"/>
    </location>
</feature>
<dbReference type="Pfam" id="PF02463">
    <property type="entry name" value="SMC_N"/>
    <property type="match status" value="1"/>
</dbReference>
<dbReference type="EMBL" id="PQIB02000008">
    <property type="protein sequence ID" value="RLN03456.1"/>
    <property type="molecule type" value="Genomic_DNA"/>
</dbReference>
<dbReference type="Pfam" id="PF06470">
    <property type="entry name" value="SMC_hinge"/>
    <property type="match status" value="1"/>
</dbReference>
<evidence type="ECO:0000256" key="6">
    <source>
        <dbReference type="ARBA" id="ARBA00022840"/>
    </source>
</evidence>
<accession>A0A3L6RGK7</accession>
<dbReference type="PANTHER" id="PTHR43977">
    <property type="entry name" value="STRUCTURAL MAINTENANCE OF CHROMOSOMES PROTEIN 3"/>
    <property type="match status" value="1"/>
</dbReference>
<comment type="subcellular location">
    <subcellularLocation>
        <location evidence="1 12">Nucleus</location>
    </subcellularLocation>
</comment>
<dbReference type="SUPFAM" id="SSF52540">
    <property type="entry name" value="P-loop containing nucleoside triphosphate hydrolases"/>
    <property type="match status" value="1"/>
</dbReference>
<evidence type="ECO:0000256" key="8">
    <source>
        <dbReference type="ARBA" id="ARBA00023067"/>
    </source>
</evidence>
<evidence type="ECO:0000313" key="15">
    <source>
        <dbReference type="EMBL" id="RLN03456.1"/>
    </source>
</evidence>
<dbReference type="AlphaFoldDB" id="A0A3L6RGK7"/>
<dbReference type="GO" id="GO:0005524">
    <property type="term" value="F:ATP binding"/>
    <property type="evidence" value="ECO:0007669"/>
    <property type="project" value="UniProtKB-KW"/>
</dbReference>
<feature type="coiled-coil region" evidence="13">
    <location>
        <begin position="298"/>
        <end position="339"/>
    </location>
</feature>
<dbReference type="GO" id="GO:0005634">
    <property type="term" value="C:nucleus"/>
    <property type="evidence" value="ECO:0007669"/>
    <property type="project" value="UniProtKB-SubCell"/>
</dbReference>
<dbReference type="InterPro" id="IPR036277">
    <property type="entry name" value="SMC_hinge_sf"/>
</dbReference>
<keyword evidence="16" id="KW-1185">Reference proteome</keyword>
<evidence type="ECO:0000313" key="16">
    <source>
        <dbReference type="Proteomes" id="UP000275267"/>
    </source>
</evidence>
<dbReference type="InterPro" id="IPR024704">
    <property type="entry name" value="SMC"/>
</dbReference>
<dbReference type="GO" id="GO:0051321">
    <property type="term" value="P:meiotic cell cycle"/>
    <property type="evidence" value="ECO:0007669"/>
    <property type="project" value="UniProtKB-KW"/>
</dbReference>
<feature type="coiled-coil region" evidence="13">
    <location>
        <begin position="369"/>
        <end position="500"/>
    </location>
</feature>
<evidence type="ECO:0000256" key="7">
    <source>
        <dbReference type="ARBA" id="ARBA00023054"/>
    </source>
</evidence>
<dbReference type="InterPro" id="IPR027417">
    <property type="entry name" value="P-loop_NTPase"/>
</dbReference>
<dbReference type="SUPFAM" id="SSF57997">
    <property type="entry name" value="Tropomyosin"/>
    <property type="match status" value="1"/>
</dbReference>
<keyword evidence="8" id="KW-0226">DNA condensation</keyword>
<dbReference type="SMART" id="SM00968">
    <property type="entry name" value="SMC_hinge"/>
    <property type="match status" value="1"/>
</dbReference>
<keyword evidence="9 12" id="KW-0539">Nucleus</keyword>
<gene>
    <name evidence="15" type="ORF">C2845_PM13G16480</name>
</gene>
<feature type="coiled-coil region" evidence="13">
    <location>
        <begin position="816"/>
        <end position="948"/>
    </location>
</feature>
<dbReference type="PIRSF" id="PIRSF005719">
    <property type="entry name" value="SMC"/>
    <property type="match status" value="1"/>
</dbReference>
<dbReference type="Gene3D" id="1.20.1060.20">
    <property type="match status" value="1"/>
</dbReference>
<proteinExistence type="inferred from homology"/>
<evidence type="ECO:0000256" key="4">
    <source>
        <dbReference type="ARBA" id="ARBA00022741"/>
    </source>
</evidence>
<dbReference type="Gene3D" id="3.30.70.1620">
    <property type="match status" value="1"/>
</dbReference>
<evidence type="ECO:0000256" key="2">
    <source>
        <dbReference type="ARBA" id="ARBA00005231"/>
    </source>
</evidence>
<dbReference type="GO" id="GO:0016887">
    <property type="term" value="F:ATP hydrolysis activity"/>
    <property type="evidence" value="ECO:0007669"/>
    <property type="project" value="InterPro"/>
</dbReference>
<comment type="similarity">
    <text evidence="2">Belongs to the SMC family. SMC2 subfamily.</text>
</comment>
<dbReference type="SUPFAM" id="SSF49599">
    <property type="entry name" value="TRAF domain-like"/>
    <property type="match status" value="1"/>
</dbReference>
<sequence length="1240" mass="140139">MHIKEVTLEGFKSYAGRTVVSGFDPLFNAITGLNGSGKSNILDSICFVLGITDLRQVRAASLQELVYKQGQAGVTKATVSIVFDNSDRSRSPLGYEDSPEITVTRQEFCELGADLYDVDTEGLGIIQFFDTRESSDCMLLRFSSFKSRHGWLPLKESEIVVGGRNKYLINGHVAQPSRVQTLFHSVQLNVNNPHFLIMQGRITKVLNMKPPEILSMLEEAAGTRMYEMKKESALKTLEKKQNKVDEINKLLDVEILPALEKLRKERCQYMKWANGNAELDRLKRFCIAYEFVQAERVRDGALNDVKQIRAKILELDENTEKLKADIQEMDKNISTLAAEKEAKLGGEMKALSEKVDKLSHALIKETSVMNNQEETLKSEEKGAEKILKNIEDIKRSMIERDAAVKDLEDGASDMKRKAEDLTKKLDENEKEYQGVLAGKSNVNEKKCFEDQLRDAKAAVGEAESGLKQLNTKISHSEKELKEKKALLVSKRDEATAAENELKARTKDLEAIKTSMGSINYDEGRMEALQKDRSTELEMVQNLKDRVRKLSGELANVHFTYRDPERNFDRSKVKGVVARLIRIKDSSAATALEVAAGGRLFNVVVDTEDTGKKLLKNGDLQSRVGPDNVTLALELVGYGEEVKNAVSYVFGSTFVCRNSEAAKEVAFNREVGSTSVTLEGDTYQPSGLLTGGSKGGRGNLLRKLDELAKAEVDLSNHEKRFSVIEQQIGALLPLQKRYTELKSQFELKSYDLSLFHKRVEQNEHHKLGELVKKIEQELQESKQELTEKQVQYEKCVSMVSELEQTIKTYGTEREGRLKALEKTIKSLKSEMQSMSKQLKAHENERERLIMEKDAVANELANLEEQLSTLKAQIASLSETLEKQKDKVTSIKQDYDQAEGELNVGRSKLKECDSQINHMAKEQQKLQQQLSDSNVERKKMENEVKRMEIEQKDCSSIVDKLVEKYSWISTEKQLFGKSGTDYDFESCEPHKAREELENLQAQQSSLEKRVNKKVMAMFEKAEDEYNDLMSKKNIIENDKAKIKKVIEELDEKKKETLKVTWLKVDAALDLSHTQNIGRMIKAHFPHSQFIVVSLKEGMFNNANRRSPPVIKESRLSYSFASQGASAGYARFMSKAEVGSSGLVHGDCLAVCCMVHVVRVREGDVAGTVAAVPQASVLTSAYRHVTTRTWPALRQRFGTPDGFAFLLELFLKCLMVYVNGRLRQEEDDDDCRRKARCRRCCKV</sequence>
<dbReference type="CDD" id="cd03273">
    <property type="entry name" value="ABC_SMC2_euk"/>
    <property type="match status" value="1"/>
</dbReference>
<evidence type="ECO:0000256" key="10">
    <source>
        <dbReference type="ARBA" id="ARBA00023254"/>
    </source>
</evidence>
<dbReference type="InterPro" id="IPR003395">
    <property type="entry name" value="RecF/RecN/SMC_N"/>
</dbReference>
<keyword evidence="4" id="KW-0547">Nucleotide-binding</keyword>
<keyword evidence="11" id="KW-0131">Cell cycle</keyword>
<evidence type="ECO:0000259" key="14">
    <source>
        <dbReference type="SMART" id="SM00968"/>
    </source>
</evidence>
<dbReference type="Proteomes" id="UP000275267">
    <property type="component" value="Unassembled WGS sequence"/>
</dbReference>
<keyword evidence="5" id="KW-0498">Mitosis</keyword>
<dbReference type="STRING" id="4540.A0A3L6RGK7"/>
<keyword evidence="6" id="KW-0067">ATP-binding</keyword>
<reference evidence="16" key="1">
    <citation type="journal article" date="2019" name="Nat. Commun.">
        <title>The genome of broomcorn millet.</title>
        <authorList>
            <person name="Zou C."/>
            <person name="Miki D."/>
            <person name="Li D."/>
            <person name="Tang Q."/>
            <person name="Xiao L."/>
            <person name="Rajput S."/>
            <person name="Deng P."/>
            <person name="Jia W."/>
            <person name="Huang R."/>
            <person name="Zhang M."/>
            <person name="Sun Y."/>
            <person name="Hu J."/>
            <person name="Fu X."/>
            <person name="Schnable P.S."/>
            <person name="Li F."/>
            <person name="Zhang H."/>
            <person name="Feng B."/>
            <person name="Zhu X."/>
            <person name="Liu R."/>
            <person name="Schnable J.C."/>
            <person name="Zhu J.-K."/>
            <person name="Zhang H."/>
        </authorList>
    </citation>
    <scope>NUCLEOTIDE SEQUENCE [LARGE SCALE GENOMIC DNA]</scope>
</reference>
<feature type="coiled-coil region" evidence="13">
    <location>
        <begin position="994"/>
        <end position="1053"/>
    </location>
</feature>